<evidence type="ECO:0000313" key="2">
    <source>
        <dbReference type="Proteomes" id="UP000244069"/>
    </source>
</evidence>
<gene>
    <name evidence="1" type="ORF">C8N44_106149</name>
</gene>
<dbReference type="EMBL" id="QBKN01000006">
    <property type="protein sequence ID" value="PTX49771.1"/>
    <property type="molecule type" value="Genomic_DNA"/>
</dbReference>
<dbReference type="PANTHER" id="PTHR36439:SF1">
    <property type="entry name" value="DUF1697 DOMAIN-CONTAINING PROTEIN"/>
    <property type="match status" value="1"/>
</dbReference>
<organism evidence="1 2">
    <name type="scientific">Allosediminivita pacifica</name>
    <dbReference type="NCBI Taxonomy" id="1267769"/>
    <lineage>
        <taxon>Bacteria</taxon>
        <taxon>Pseudomonadati</taxon>
        <taxon>Pseudomonadota</taxon>
        <taxon>Alphaproteobacteria</taxon>
        <taxon>Rhodobacterales</taxon>
        <taxon>Paracoccaceae</taxon>
        <taxon>Allosediminivita</taxon>
    </lineage>
</organism>
<keyword evidence="2" id="KW-1185">Reference proteome</keyword>
<sequence>MRPVPAYAAFLRAVNVSGTGKLAMEDLRRLIQEIGGRRAATYIASGNAVFEHDDDTPGAVKAALEARLEAFTRRAAGVMIRTTDDLDTVLSELPWPEADPKQLMVLFLDGPVPEDPEANQITDESIAPGPGCLYVHYPSGMGRSKLAYPAQKTGTARNLNTVRKVHGMLRALGSP</sequence>
<protein>
    <submittedName>
        <fullName evidence="1">Uncharacterized protein (DUF1697 family)</fullName>
    </submittedName>
</protein>
<dbReference type="InterPro" id="IPR012545">
    <property type="entry name" value="DUF1697"/>
</dbReference>
<dbReference type="AlphaFoldDB" id="A0A2T6B132"/>
<name>A0A2T6B132_9RHOB</name>
<reference evidence="1 2" key="1">
    <citation type="submission" date="2018-04" db="EMBL/GenBank/DDBJ databases">
        <title>Genomic Encyclopedia of Archaeal and Bacterial Type Strains, Phase II (KMG-II): from individual species to whole genera.</title>
        <authorList>
            <person name="Goeker M."/>
        </authorList>
    </citation>
    <scope>NUCLEOTIDE SEQUENCE [LARGE SCALE GENOMIC DNA]</scope>
    <source>
        <strain evidence="1 2">DSM 29329</strain>
    </source>
</reference>
<dbReference type="Pfam" id="PF08002">
    <property type="entry name" value="DUF1697"/>
    <property type="match status" value="1"/>
</dbReference>
<accession>A0A2T6B132</accession>
<dbReference type="SUPFAM" id="SSF160379">
    <property type="entry name" value="SP0830-like"/>
    <property type="match status" value="1"/>
</dbReference>
<dbReference type="Gene3D" id="3.30.70.1280">
    <property type="entry name" value="SP0830-like domains"/>
    <property type="match status" value="1"/>
</dbReference>
<comment type="caution">
    <text evidence="1">The sequence shown here is derived from an EMBL/GenBank/DDBJ whole genome shotgun (WGS) entry which is preliminary data.</text>
</comment>
<proteinExistence type="predicted"/>
<dbReference type="PANTHER" id="PTHR36439">
    <property type="entry name" value="BLL4334 PROTEIN"/>
    <property type="match status" value="1"/>
</dbReference>
<dbReference type="Proteomes" id="UP000244069">
    <property type="component" value="Unassembled WGS sequence"/>
</dbReference>
<dbReference type="PIRSF" id="PIRSF008502">
    <property type="entry name" value="UCP008502"/>
    <property type="match status" value="1"/>
</dbReference>
<evidence type="ECO:0000313" key="1">
    <source>
        <dbReference type="EMBL" id="PTX49771.1"/>
    </source>
</evidence>